<dbReference type="AlphaFoldDB" id="A0A0A1FA69"/>
<evidence type="ECO:0000256" key="1">
    <source>
        <dbReference type="ARBA" id="ARBA00005854"/>
    </source>
</evidence>
<dbReference type="GO" id="GO:0030267">
    <property type="term" value="F:glyoxylate reductase (NADPH) activity"/>
    <property type="evidence" value="ECO:0007669"/>
    <property type="project" value="UniProtKB-EC"/>
</dbReference>
<organism evidence="6 7">
    <name type="scientific">Collimonas arenae</name>
    <dbReference type="NCBI Taxonomy" id="279058"/>
    <lineage>
        <taxon>Bacteria</taxon>
        <taxon>Pseudomonadati</taxon>
        <taxon>Pseudomonadota</taxon>
        <taxon>Betaproteobacteria</taxon>
        <taxon>Burkholderiales</taxon>
        <taxon>Oxalobacteraceae</taxon>
        <taxon>Collimonas</taxon>
    </lineage>
</organism>
<reference evidence="7" key="1">
    <citation type="journal article" date="2014" name="Soil Biol. Biochem.">
        <title>Structure and function of bacterial communities in ageing soils: Insights from the Mendocino ecological staircase.</title>
        <authorList>
            <person name="Uroz S."/>
            <person name="Tech J.J."/>
            <person name="Sawaya N.A."/>
            <person name="Frey-Klett P."/>
            <person name="Leveau J.H.J."/>
        </authorList>
    </citation>
    <scope>NUCLEOTIDE SEQUENCE [LARGE SCALE GENOMIC DNA]</scope>
    <source>
        <strain evidence="7">Cal35</strain>
    </source>
</reference>
<dbReference type="InterPro" id="IPR029752">
    <property type="entry name" value="D-isomer_DH_CS1"/>
</dbReference>
<evidence type="ECO:0000256" key="2">
    <source>
        <dbReference type="ARBA" id="ARBA00023002"/>
    </source>
</evidence>
<dbReference type="Gene3D" id="3.40.50.720">
    <property type="entry name" value="NAD(P)-binding Rossmann-like Domain"/>
    <property type="match status" value="2"/>
</dbReference>
<proteinExistence type="inferred from homology"/>
<dbReference type="KEGG" id="care:LT85_1512"/>
<dbReference type="STRING" id="279058.LT85_1512"/>
<evidence type="ECO:0000313" key="6">
    <source>
        <dbReference type="EMBL" id="AIY40670.1"/>
    </source>
</evidence>
<sequence>MKPKILMARAVFPEVIARMQQYFEVESNQEDRIFSAAELAEKLHDKDGVIATASERISAELLQASPRLKAVCNQAVGYNNIDIAAATKAGVMVTNTPDVLNETTADFGWALLMATARRVTEAEHWLRAGHWKQWRYDSFLGADVHGATLGIIGMGRIGQAIARRSMGFDMQVLYHNRSRLAPELEARANQARYVSKEELLGAADHVILVLPYSKESHHTIGSAELGLMKPSATLVNLARGGIVDDLALIAALRDKKIAAAGLDVFENEPALHPDFLGLSNVVLTPHIASASEPTRRAMADCAADNLLAALLPGKDRMFPPNLLNPEVLGKITLAGR</sequence>
<dbReference type="InterPro" id="IPR006140">
    <property type="entry name" value="D-isomer_DH_NAD-bd"/>
</dbReference>
<keyword evidence="7" id="KW-1185">Reference proteome</keyword>
<dbReference type="GO" id="GO:0005829">
    <property type="term" value="C:cytosol"/>
    <property type="evidence" value="ECO:0007669"/>
    <property type="project" value="TreeGrafter"/>
</dbReference>
<dbReference type="Pfam" id="PF00389">
    <property type="entry name" value="2-Hacid_dh"/>
    <property type="match status" value="1"/>
</dbReference>
<dbReference type="InterPro" id="IPR050223">
    <property type="entry name" value="D-isomer_2-hydroxyacid_DH"/>
</dbReference>
<dbReference type="PROSITE" id="PS00065">
    <property type="entry name" value="D_2_HYDROXYACID_DH_1"/>
    <property type="match status" value="1"/>
</dbReference>
<dbReference type="FunFam" id="3.40.50.720:FF:000462">
    <property type="entry name" value="Glyoxylate reductase (NADP+)"/>
    <property type="match status" value="1"/>
</dbReference>
<protein>
    <submittedName>
        <fullName evidence="6">Glyoxylate reductase</fullName>
        <ecNumber evidence="6">1.1.1.79</ecNumber>
    </submittedName>
</protein>
<dbReference type="HOGENOM" id="CLU_019796_1_2_4"/>
<dbReference type="CDD" id="cd05301">
    <property type="entry name" value="GDH"/>
    <property type="match status" value="1"/>
</dbReference>
<comment type="similarity">
    <text evidence="1 3">Belongs to the D-isomer specific 2-hydroxyacid dehydrogenase family.</text>
</comment>
<dbReference type="RefSeq" id="WP_038487129.1">
    <property type="nucleotide sequence ID" value="NZ_CP009962.1"/>
</dbReference>
<evidence type="ECO:0000256" key="3">
    <source>
        <dbReference type="RuleBase" id="RU003719"/>
    </source>
</evidence>
<feature type="domain" description="D-isomer specific 2-hydroxyacid dehydrogenase catalytic" evidence="4">
    <location>
        <begin position="5"/>
        <end position="310"/>
    </location>
</feature>
<dbReference type="InterPro" id="IPR006139">
    <property type="entry name" value="D-isomer_2_OHA_DH_cat_dom"/>
</dbReference>
<dbReference type="PANTHER" id="PTHR10996">
    <property type="entry name" value="2-HYDROXYACID DEHYDROGENASE-RELATED"/>
    <property type="match status" value="1"/>
</dbReference>
<dbReference type="GO" id="GO:0016618">
    <property type="term" value="F:hydroxypyruvate reductase [NAD(P)H] activity"/>
    <property type="evidence" value="ECO:0007669"/>
    <property type="project" value="TreeGrafter"/>
</dbReference>
<dbReference type="GO" id="GO:0051287">
    <property type="term" value="F:NAD binding"/>
    <property type="evidence" value="ECO:0007669"/>
    <property type="project" value="InterPro"/>
</dbReference>
<gene>
    <name evidence="6" type="ORF">LT85_1512</name>
</gene>
<dbReference type="Pfam" id="PF02826">
    <property type="entry name" value="2-Hacid_dh_C"/>
    <property type="match status" value="1"/>
</dbReference>
<dbReference type="SUPFAM" id="SSF52283">
    <property type="entry name" value="Formate/glycerate dehydrogenase catalytic domain-like"/>
    <property type="match status" value="1"/>
</dbReference>
<evidence type="ECO:0000259" key="4">
    <source>
        <dbReference type="Pfam" id="PF00389"/>
    </source>
</evidence>
<name>A0A0A1FA69_9BURK</name>
<accession>A0A0A1FA69</accession>
<evidence type="ECO:0000259" key="5">
    <source>
        <dbReference type="Pfam" id="PF02826"/>
    </source>
</evidence>
<feature type="domain" description="D-isomer specific 2-hydroxyacid dehydrogenase NAD-binding" evidence="5">
    <location>
        <begin position="110"/>
        <end position="288"/>
    </location>
</feature>
<dbReference type="PANTHER" id="PTHR10996:SF283">
    <property type="entry name" value="GLYOXYLATE_HYDROXYPYRUVATE REDUCTASE B"/>
    <property type="match status" value="1"/>
</dbReference>
<dbReference type="EMBL" id="CP009962">
    <property type="protein sequence ID" value="AIY40670.1"/>
    <property type="molecule type" value="Genomic_DNA"/>
</dbReference>
<dbReference type="EC" id="1.1.1.79" evidence="6"/>
<keyword evidence="2 3" id="KW-0560">Oxidoreductase</keyword>
<evidence type="ECO:0000313" key="7">
    <source>
        <dbReference type="Proteomes" id="UP000030302"/>
    </source>
</evidence>
<dbReference type="Proteomes" id="UP000030302">
    <property type="component" value="Chromosome"/>
</dbReference>
<dbReference type="OrthoDB" id="9805416at2"/>
<dbReference type="InterPro" id="IPR036291">
    <property type="entry name" value="NAD(P)-bd_dom_sf"/>
</dbReference>
<dbReference type="SUPFAM" id="SSF51735">
    <property type="entry name" value="NAD(P)-binding Rossmann-fold domains"/>
    <property type="match status" value="1"/>
</dbReference>